<dbReference type="Pfam" id="PF12706">
    <property type="entry name" value="Lactamase_B_2"/>
    <property type="match status" value="1"/>
</dbReference>
<dbReference type="EMBL" id="AGFM01000054">
    <property type="protein sequence ID" value="EHJ59762.1"/>
    <property type="molecule type" value="Genomic_DNA"/>
</dbReference>
<dbReference type="Gene3D" id="3.60.15.10">
    <property type="entry name" value="Ribonuclease Z/Hydroxyacylglutathione hydrolase-like"/>
    <property type="match status" value="1"/>
</dbReference>
<dbReference type="CDD" id="cd07719">
    <property type="entry name" value="arylsulfatase_AtsA-like_MBL-fold"/>
    <property type="match status" value="1"/>
</dbReference>
<evidence type="ECO:0000256" key="2">
    <source>
        <dbReference type="SAM" id="SignalP"/>
    </source>
</evidence>
<proteinExistence type="predicted"/>
<dbReference type="InterPro" id="IPR036866">
    <property type="entry name" value="RibonucZ/Hydroxyglut_hydro"/>
</dbReference>
<dbReference type="InterPro" id="IPR044094">
    <property type="entry name" value="AtsA-like_MBL-fold"/>
</dbReference>
<protein>
    <submittedName>
        <fullName evidence="4">Beta-lactamase-like protein</fullName>
    </submittedName>
</protein>
<dbReference type="PANTHER" id="PTHR46018">
    <property type="entry name" value="ZINC PHOSPHODIESTERASE ELAC PROTEIN 1"/>
    <property type="match status" value="1"/>
</dbReference>
<keyword evidence="2" id="KW-0732">Signal</keyword>
<dbReference type="Proteomes" id="UP000004030">
    <property type="component" value="Unassembled WGS sequence"/>
</dbReference>
<dbReference type="PATRIC" id="fig|1088721.3.peg.3300"/>
<name>G6EG73_9SPHN</name>
<evidence type="ECO:0000256" key="1">
    <source>
        <dbReference type="ARBA" id="ARBA00022801"/>
    </source>
</evidence>
<keyword evidence="1" id="KW-0378">Hydrolase</keyword>
<feature type="domain" description="Metallo-beta-lactamase" evidence="3">
    <location>
        <begin position="59"/>
        <end position="270"/>
    </location>
</feature>
<comment type="caution">
    <text evidence="4">The sequence shown here is derived from an EMBL/GenBank/DDBJ whole genome shotgun (WGS) entry which is preliminary data.</text>
</comment>
<dbReference type="eggNOG" id="COG1234">
    <property type="taxonomic scope" value="Bacteria"/>
</dbReference>
<dbReference type="PANTHER" id="PTHR46018:SF2">
    <property type="entry name" value="ZINC PHOSPHODIESTERASE ELAC PROTEIN 1"/>
    <property type="match status" value="1"/>
</dbReference>
<dbReference type="InterPro" id="IPR001279">
    <property type="entry name" value="Metallo-B-lactamas"/>
</dbReference>
<evidence type="ECO:0000313" key="4">
    <source>
        <dbReference type="EMBL" id="EHJ59762.1"/>
    </source>
</evidence>
<feature type="signal peptide" evidence="2">
    <location>
        <begin position="1"/>
        <end position="21"/>
    </location>
</feature>
<feature type="chain" id="PRO_5003488104" evidence="2">
    <location>
        <begin position="22"/>
        <end position="335"/>
    </location>
</feature>
<keyword evidence="5" id="KW-1185">Reference proteome</keyword>
<reference evidence="4 5" key="1">
    <citation type="journal article" date="2012" name="J. Bacteriol.">
        <title>Genome sequence of benzo(a)pyrene-degrading bacterium Novosphingobium pentaromativorans US6-1.</title>
        <authorList>
            <person name="Luo Y.R."/>
            <person name="Kang S.G."/>
            <person name="Kim S.J."/>
            <person name="Kim M.R."/>
            <person name="Li N."/>
            <person name="Lee J.H."/>
            <person name="Kwon K.K."/>
        </authorList>
    </citation>
    <scope>NUCLEOTIDE SEQUENCE [LARGE SCALE GENOMIC DNA]</scope>
    <source>
        <strain evidence="4 5">US6-1</strain>
    </source>
</reference>
<accession>G6EG73</accession>
<evidence type="ECO:0000313" key="5">
    <source>
        <dbReference type="Proteomes" id="UP000004030"/>
    </source>
</evidence>
<dbReference type="SUPFAM" id="SSF56281">
    <property type="entry name" value="Metallo-hydrolase/oxidoreductase"/>
    <property type="match status" value="1"/>
</dbReference>
<dbReference type="SMART" id="SM00849">
    <property type="entry name" value="Lactamase_B"/>
    <property type="match status" value="1"/>
</dbReference>
<dbReference type="AlphaFoldDB" id="G6EG73"/>
<sequence>MRSALLVFALMSTALSVPAFAGTGAPEGSPAPSAASPAMTTNWITLGTMGGPIASPERSQPANLLVRGRDAYLVDCGDGTVEQLAHTKIRLQQVRAIVLSHLHFDHTAGIAAVLGLRFQTNIADKLTIYGPPGTKALIDGLIASMAPAIEAGYGLPDAQVASPSDTVEVVELTDRSQFRLGDIAATARQNTHYSFDPGSEADKHFKSLAFRFDAPGRSIVYTGDTGPSPAVEQLAAGADLLVSEMIDVDRTLDNVRRNTPNAAGDALSGIAEHLSRHHLTPEQVGELARKAGVKSVVVTHMVAPMASAGDRLEYIARIGSVYHGPAAIAADLDTF</sequence>
<organism evidence="4 5">
    <name type="scientific">Novosphingobium pentaromativorans US6-1</name>
    <dbReference type="NCBI Taxonomy" id="1088721"/>
    <lineage>
        <taxon>Bacteria</taxon>
        <taxon>Pseudomonadati</taxon>
        <taxon>Pseudomonadota</taxon>
        <taxon>Alphaproteobacteria</taxon>
        <taxon>Sphingomonadales</taxon>
        <taxon>Sphingomonadaceae</taxon>
        <taxon>Novosphingobium</taxon>
    </lineage>
</organism>
<evidence type="ECO:0000259" key="3">
    <source>
        <dbReference type="SMART" id="SM00849"/>
    </source>
</evidence>
<gene>
    <name evidence="4" type="ORF">NSU_3344</name>
</gene>
<dbReference type="RefSeq" id="WP_007014252.1">
    <property type="nucleotide sequence ID" value="NZ_AGFM01000054.1"/>
</dbReference>
<dbReference type="GO" id="GO:0042781">
    <property type="term" value="F:3'-tRNA processing endoribonuclease activity"/>
    <property type="evidence" value="ECO:0007669"/>
    <property type="project" value="TreeGrafter"/>
</dbReference>